<keyword evidence="4 8" id="KW-1133">Transmembrane helix</keyword>
<feature type="region of interest" description="Disordered" evidence="7">
    <location>
        <begin position="763"/>
        <end position="783"/>
    </location>
</feature>
<feature type="transmembrane region" description="Helical" evidence="8">
    <location>
        <begin position="432"/>
        <end position="455"/>
    </location>
</feature>
<reference evidence="10" key="2">
    <citation type="submission" date="2020-09" db="EMBL/GenBank/DDBJ databases">
        <authorList>
            <person name="Sun Q."/>
            <person name="Ohkuma M."/>
        </authorList>
    </citation>
    <scope>NUCLEOTIDE SEQUENCE</scope>
    <source>
        <strain evidence="10">JCM 4956</strain>
    </source>
</reference>
<evidence type="ECO:0000256" key="1">
    <source>
        <dbReference type="ARBA" id="ARBA00004651"/>
    </source>
</evidence>
<dbReference type="PANTHER" id="PTHR30509:SF9">
    <property type="entry name" value="MULTIDRUG RESISTANCE PROTEIN MDTO"/>
    <property type="match status" value="1"/>
</dbReference>
<feature type="transmembrane region" description="Helical" evidence="8">
    <location>
        <begin position="165"/>
        <end position="183"/>
    </location>
</feature>
<keyword evidence="3 8" id="KW-0812">Transmembrane</keyword>
<evidence type="ECO:0000256" key="3">
    <source>
        <dbReference type="ARBA" id="ARBA00022692"/>
    </source>
</evidence>
<dbReference type="Pfam" id="PF13515">
    <property type="entry name" value="FUSC_2"/>
    <property type="match status" value="1"/>
</dbReference>
<dbReference type="AlphaFoldDB" id="A0A918NSI5"/>
<evidence type="ECO:0000313" key="10">
    <source>
        <dbReference type="EMBL" id="GGX91953.1"/>
    </source>
</evidence>
<dbReference type="EMBL" id="BMWD01000035">
    <property type="protein sequence ID" value="GGX91953.1"/>
    <property type="molecule type" value="Genomic_DNA"/>
</dbReference>
<evidence type="ECO:0000313" key="11">
    <source>
        <dbReference type="Proteomes" id="UP000645555"/>
    </source>
</evidence>
<comment type="caution">
    <text evidence="10">The sequence shown here is derived from an EMBL/GenBank/DDBJ whole genome shotgun (WGS) entry which is preliminary data.</text>
</comment>
<protein>
    <submittedName>
        <fullName evidence="10">FUSC family protein</fullName>
    </submittedName>
</protein>
<dbReference type="PANTHER" id="PTHR30509">
    <property type="entry name" value="P-HYDROXYBENZOIC ACID EFFLUX PUMP SUBUNIT-RELATED"/>
    <property type="match status" value="1"/>
</dbReference>
<gene>
    <name evidence="10" type="ORF">GCM10010515_68870</name>
</gene>
<feature type="transmembrane region" description="Helical" evidence="8">
    <location>
        <begin position="58"/>
        <end position="79"/>
    </location>
</feature>
<feature type="transmembrane region" description="Helical" evidence="8">
    <location>
        <begin position="475"/>
        <end position="496"/>
    </location>
</feature>
<feature type="domain" description="Integral membrane bound transporter" evidence="9">
    <location>
        <begin position="440"/>
        <end position="566"/>
    </location>
</feature>
<dbReference type="GO" id="GO:0005886">
    <property type="term" value="C:plasma membrane"/>
    <property type="evidence" value="ECO:0007669"/>
    <property type="project" value="UniProtKB-SubCell"/>
</dbReference>
<name>A0A918NSI5_9ACTN</name>
<reference evidence="10" key="1">
    <citation type="journal article" date="2014" name="Int. J. Syst. Evol. Microbiol.">
        <title>Complete genome sequence of Corynebacterium casei LMG S-19264T (=DSM 44701T), isolated from a smear-ripened cheese.</title>
        <authorList>
            <consortium name="US DOE Joint Genome Institute (JGI-PGF)"/>
            <person name="Walter F."/>
            <person name="Albersmeier A."/>
            <person name="Kalinowski J."/>
            <person name="Ruckert C."/>
        </authorList>
    </citation>
    <scope>NUCLEOTIDE SEQUENCE</scope>
    <source>
        <strain evidence="10">JCM 4956</strain>
    </source>
</reference>
<evidence type="ECO:0000256" key="6">
    <source>
        <dbReference type="ARBA" id="ARBA00043993"/>
    </source>
</evidence>
<proteinExistence type="inferred from homology"/>
<keyword evidence="2" id="KW-1003">Cell membrane</keyword>
<evidence type="ECO:0000256" key="4">
    <source>
        <dbReference type="ARBA" id="ARBA00022989"/>
    </source>
</evidence>
<keyword evidence="5 8" id="KW-0472">Membrane</keyword>
<comment type="subcellular location">
    <subcellularLocation>
        <location evidence="1">Cell membrane</location>
        <topology evidence="1">Multi-pass membrane protein</topology>
    </subcellularLocation>
</comment>
<feature type="compositionally biased region" description="Basic and acidic residues" evidence="7">
    <location>
        <begin position="771"/>
        <end position="783"/>
    </location>
</feature>
<evidence type="ECO:0000256" key="8">
    <source>
        <dbReference type="SAM" id="Phobius"/>
    </source>
</evidence>
<feature type="transmembrane region" description="Helical" evidence="8">
    <location>
        <begin position="503"/>
        <end position="526"/>
    </location>
</feature>
<keyword evidence="11" id="KW-1185">Reference proteome</keyword>
<feature type="transmembrane region" description="Helical" evidence="8">
    <location>
        <begin position="91"/>
        <end position="108"/>
    </location>
</feature>
<comment type="similarity">
    <text evidence="6">Belongs to the YccS/YhfK family.</text>
</comment>
<accession>A0A918NSI5</accession>
<sequence length="783" mass="82384">MRKAGRREVYGRVRWFSRIGTGPVVSWLRDHDPEWAATRRAARTAIVMPALFALCSQVIGSGTMATFAAFGSFAMLLLVEFTGPMAQRLRAQLGLAAAWAVLISLGTLVAGEMWLAVCVTVVVGFLVLFAGVVSSVLAGASTALLLGFVLPVASAAPVSVLPERLAGAGLAAAASLFAITLMWPRPAADPLTAPAARVCRAAAEQLRTDASRLAGGADAPSMGNCRDAADRAAAAAAELREVFDSTPYRPTGLSTGSRALVRLVDELTWLAAVLVEGVLRPEDRSEYRTGPHSVRRTAAAVLDEAAALLDDPRRPPDALRAAVDRLRSALADMTDRATTRLHVRRDAPPTAPMTGAHPVIGALDLSFRAQVLGFATLQITDNVAMASAAERRGWSERLLGHEPGAVGEPLAAARERAGAHLRRHSVWLHNSVRGALGLGIAVALANVTGVQHSFWVLFGTLSVLRSNALNTGQNALRAVGGTLVGSILGVGLLHAIGDHDTALWFLLPIAVLVAGIAPATIGFAAGQASFTVTLVILFNVGRQPDWHVALLRVQDIALGCAVSVLVGLLFWPRGAAASVDRALSEGYACSAAYLASAVRYAAEHCGTRPASAHTAQRRGAEAAAAARRLDDVFRTYLAERGPKPVPLADMTTLVTGIVGLRLAAEAVLGLWQHAEALRPQPDRAGVRVVLLGAAERVTGWYGDLAEGLGRHTALRDPLPRDRGAEALLVEYLDRDLSDPEGLGTDTAVRVIWTADHLDAARRLQPGLASAARRDGPPGRDTSD</sequence>
<evidence type="ECO:0000256" key="2">
    <source>
        <dbReference type="ARBA" id="ARBA00022475"/>
    </source>
</evidence>
<evidence type="ECO:0000259" key="9">
    <source>
        <dbReference type="Pfam" id="PF13515"/>
    </source>
</evidence>
<dbReference type="Proteomes" id="UP000645555">
    <property type="component" value="Unassembled WGS sequence"/>
</dbReference>
<dbReference type="InterPro" id="IPR049453">
    <property type="entry name" value="Memb_transporter_dom"/>
</dbReference>
<evidence type="ECO:0000256" key="5">
    <source>
        <dbReference type="ARBA" id="ARBA00023136"/>
    </source>
</evidence>
<evidence type="ECO:0000256" key="7">
    <source>
        <dbReference type="SAM" id="MobiDB-lite"/>
    </source>
</evidence>
<organism evidence="10 11">
    <name type="scientific">Streptomyces fructofermentans</name>
    <dbReference type="NCBI Taxonomy" id="152141"/>
    <lineage>
        <taxon>Bacteria</taxon>
        <taxon>Bacillati</taxon>
        <taxon>Actinomycetota</taxon>
        <taxon>Actinomycetes</taxon>
        <taxon>Kitasatosporales</taxon>
        <taxon>Streptomycetaceae</taxon>
        <taxon>Streptomyces</taxon>
    </lineage>
</organism>